<dbReference type="EMBL" id="CP004354">
    <property type="protein sequence ID" value="AGG66855.1"/>
    <property type="molecule type" value="Genomic_DNA"/>
</dbReference>
<dbReference type="eggNOG" id="COG4762">
    <property type="taxonomic scope" value="Bacteria"/>
</dbReference>
<dbReference type="InterPro" id="IPR014457">
    <property type="entry name" value="UCP010260"/>
</dbReference>
<dbReference type="AlphaFoldDB" id="M1UFB4"/>
<dbReference type="Proteomes" id="UP000011760">
    <property type="component" value="Chromosome"/>
</dbReference>
<dbReference type="PANTHER" id="PTHR34202">
    <property type="entry name" value="UPF0548 PROTEIN"/>
    <property type="match status" value="1"/>
</dbReference>
<dbReference type="STRING" id="1121353.H924_07065"/>
<evidence type="ECO:0000313" key="2">
    <source>
        <dbReference type="EMBL" id="AGG66855.1"/>
    </source>
</evidence>
<dbReference type="InterPro" id="IPR018960">
    <property type="entry name" value="DUF1990"/>
</dbReference>
<evidence type="ECO:0000259" key="1">
    <source>
        <dbReference type="Pfam" id="PF09348"/>
    </source>
</evidence>
<dbReference type="HOGENOM" id="CLU_080841_1_0_11"/>
<feature type="domain" description="DUF1990" evidence="1">
    <location>
        <begin position="2"/>
        <end position="131"/>
    </location>
</feature>
<dbReference type="PIRSF" id="PIRSF010260">
    <property type="entry name" value="UCP010260"/>
    <property type="match status" value="1"/>
</dbReference>
<gene>
    <name evidence="2" type="ORF">H924_07065</name>
</gene>
<keyword evidence="3" id="KW-1185">Reference proteome</keyword>
<protein>
    <recommendedName>
        <fullName evidence="1">DUF1990 domain-containing protein</fullName>
    </recommendedName>
</protein>
<sequence>MVDRSINIGQGDECYAEAARRLHSGEVHANAKMQLLGKIEKGEIVTLKFAGTTSKCVILEFIHHPTKTVLVYGTLAGHVEKGEEAFEITLNDDDTVEGRIVAFSKPARWWAWLGNGVVRPIQLWITQRYLEGMIPPGNPGNTDQKN</sequence>
<dbReference type="PANTHER" id="PTHR34202:SF1">
    <property type="entry name" value="UPF0548 PROTEIN"/>
    <property type="match status" value="1"/>
</dbReference>
<dbReference type="Pfam" id="PF09348">
    <property type="entry name" value="DUF1990"/>
    <property type="match status" value="1"/>
</dbReference>
<evidence type="ECO:0000313" key="3">
    <source>
        <dbReference type="Proteomes" id="UP000011760"/>
    </source>
</evidence>
<accession>M1UFB4</accession>
<name>M1UFB4_9CORY</name>
<reference evidence="2 3" key="1">
    <citation type="submission" date="2013-02" db="EMBL/GenBank/DDBJ databases">
        <title>The complete genome sequence of Corynebacterium callunae DSM 20147.</title>
        <authorList>
            <person name="Ruckert C."/>
            <person name="Albersmeier A."/>
            <person name="Kalinowski J."/>
        </authorList>
    </citation>
    <scope>NUCLEOTIDE SEQUENCE [LARGE SCALE GENOMIC DNA]</scope>
    <source>
        <strain evidence="2 3">DSM 20147</strain>
    </source>
</reference>
<proteinExistence type="predicted"/>
<dbReference type="KEGG" id="ccn:H924_07065"/>
<organism evidence="2 3">
    <name type="scientific">Corynebacterium callunae DSM 20147</name>
    <dbReference type="NCBI Taxonomy" id="1121353"/>
    <lineage>
        <taxon>Bacteria</taxon>
        <taxon>Bacillati</taxon>
        <taxon>Actinomycetota</taxon>
        <taxon>Actinomycetes</taxon>
        <taxon>Mycobacteriales</taxon>
        <taxon>Corynebacteriaceae</taxon>
        <taxon>Corynebacterium</taxon>
    </lineage>
</organism>
<dbReference type="PATRIC" id="fig|1121353.3.peg.1441"/>